<dbReference type="InterPro" id="IPR050898">
    <property type="entry name" value="Plant_acyltransferase"/>
</dbReference>
<keyword evidence="4" id="KW-1185">Reference proteome</keyword>
<dbReference type="OrthoDB" id="1161849at2759"/>
<dbReference type="Pfam" id="PF02458">
    <property type="entry name" value="Transferase"/>
    <property type="match status" value="2"/>
</dbReference>
<dbReference type="PANTHER" id="PTHR31147">
    <property type="entry name" value="ACYL TRANSFERASE 4"/>
    <property type="match status" value="1"/>
</dbReference>
<comment type="caution">
    <text evidence="3">The sequence shown here is derived from an EMBL/GenBank/DDBJ whole genome shotgun (WGS) entry which is preliminary data.</text>
</comment>
<dbReference type="GO" id="GO:0009836">
    <property type="term" value="P:fruit ripening, climacteric"/>
    <property type="evidence" value="ECO:0007669"/>
    <property type="project" value="UniProtKB-ARBA"/>
</dbReference>
<protein>
    <submittedName>
        <fullName evidence="3">Uncharacterized protein</fullName>
    </submittedName>
</protein>
<proteinExistence type="inferred from homology"/>
<accession>A0A8K0H296</accession>
<gene>
    <name evidence="3" type="ORF">FNV43_RR14031</name>
</gene>
<evidence type="ECO:0000256" key="2">
    <source>
        <dbReference type="ARBA" id="ARBA00022679"/>
    </source>
</evidence>
<dbReference type="InterPro" id="IPR023213">
    <property type="entry name" value="CAT-like_dom_sf"/>
</dbReference>
<dbReference type="EMBL" id="VOIH02000006">
    <property type="protein sequence ID" value="KAF3444340.1"/>
    <property type="molecule type" value="Genomic_DNA"/>
</dbReference>
<evidence type="ECO:0000313" key="4">
    <source>
        <dbReference type="Proteomes" id="UP000796880"/>
    </source>
</evidence>
<dbReference type="GO" id="GO:0016740">
    <property type="term" value="F:transferase activity"/>
    <property type="evidence" value="ECO:0007669"/>
    <property type="project" value="UniProtKB-KW"/>
</dbReference>
<organism evidence="3 4">
    <name type="scientific">Rhamnella rubrinervis</name>
    <dbReference type="NCBI Taxonomy" id="2594499"/>
    <lineage>
        <taxon>Eukaryota</taxon>
        <taxon>Viridiplantae</taxon>
        <taxon>Streptophyta</taxon>
        <taxon>Embryophyta</taxon>
        <taxon>Tracheophyta</taxon>
        <taxon>Spermatophyta</taxon>
        <taxon>Magnoliopsida</taxon>
        <taxon>eudicotyledons</taxon>
        <taxon>Gunneridae</taxon>
        <taxon>Pentapetalae</taxon>
        <taxon>rosids</taxon>
        <taxon>fabids</taxon>
        <taxon>Rosales</taxon>
        <taxon>Rhamnaceae</taxon>
        <taxon>rhamnoid group</taxon>
        <taxon>Rhamneae</taxon>
        <taxon>Rhamnella</taxon>
    </lineage>
</organism>
<dbReference type="AlphaFoldDB" id="A0A8K0H296"/>
<reference evidence="3" key="1">
    <citation type="submission" date="2020-03" db="EMBL/GenBank/DDBJ databases">
        <title>A high-quality chromosome-level genome assembly of a woody plant with both climbing and erect habits, Rhamnella rubrinervis.</title>
        <authorList>
            <person name="Lu Z."/>
            <person name="Yang Y."/>
            <person name="Zhu X."/>
            <person name="Sun Y."/>
        </authorList>
    </citation>
    <scope>NUCLEOTIDE SEQUENCE</scope>
    <source>
        <strain evidence="3">BYM</strain>
        <tissue evidence="3">Leaf</tissue>
    </source>
</reference>
<evidence type="ECO:0000256" key="1">
    <source>
        <dbReference type="ARBA" id="ARBA00009861"/>
    </source>
</evidence>
<sequence length="363" mass="40359">MASPISNLALNFEVKRYDPQLVVPSKPTPREVKKLSDVDDQEGTKLLVPAIWFHKNDDKPSMEGKDPVRVIKDALGRVLVYYYPLAGRLKRGANGELMVDCNEEGVLFIEADADVTLQQLGTIQPPFLFLHKVLYNVPGSDGIFGCPLLLIQVTRLKCGGFIFAIRFNHPMTDGLGIAQFTISLSEMARGAEQPSVLPVWQRELLDDPNLHNLCMEMSNTRPKSRPEEVVQLLIVFDGRGKSNGLSLPSGYYGNVGMFKAKYTRSVADFMRRRGGPDLKIKENYVVSDVTKLPVGEVDFGWGCPEYGGPAISSPFNCYFVKSAAKGDDGILLVACFPSLLMKRFRRELKKMMSGPISIKHSKL</sequence>
<comment type="similarity">
    <text evidence="1">Belongs to the plant acyltransferase family.</text>
</comment>
<dbReference type="PANTHER" id="PTHR31147:SF66">
    <property type="entry name" value="OS05G0315700 PROTEIN"/>
    <property type="match status" value="1"/>
</dbReference>
<keyword evidence="2" id="KW-0808">Transferase</keyword>
<dbReference type="Gene3D" id="3.30.559.10">
    <property type="entry name" value="Chloramphenicol acetyltransferase-like domain"/>
    <property type="match status" value="2"/>
</dbReference>
<dbReference type="Proteomes" id="UP000796880">
    <property type="component" value="Unassembled WGS sequence"/>
</dbReference>
<name>A0A8K0H296_9ROSA</name>
<evidence type="ECO:0000313" key="3">
    <source>
        <dbReference type="EMBL" id="KAF3444340.1"/>
    </source>
</evidence>